<dbReference type="PRINTS" id="PR00759">
    <property type="entry name" value="BASICPTASE"/>
</dbReference>
<keyword evidence="4" id="KW-0812">Transmembrane</keyword>
<dbReference type="EMBL" id="GBBM01006870">
    <property type="protein sequence ID" value="JAC28548.1"/>
    <property type="molecule type" value="mRNA"/>
</dbReference>
<dbReference type="InterPro" id="IPR036880">
    <property type="entry name" value="Kunitz_BPTI_sf"/>
</dbReference>
<sequence length="167" mass="19100">VTSSSGKAKMQSFLFISLLSMIGTGTCTKIIGLAQMCKEGLDNGDTKCQADEPRWYFDSDHLKCEAFKYTGCGGNNNNFPSLEDCQRVCRFQVLKKQKPHVCDRKLREDRCRAEFIVWYYERESRTCKKTSGCFKAGNNFPTEGQCNKTCDLRTRKKLPRPMLIPKP</sequence>
<feature type="non-terminal residue" evidence="6">
    <location>
        <position position="1"/>
    </location>
</feature>
<evidence type="ECO:0000256" key="3">
    <source>
        <dbReference type="ARBA" id="ARBA00023157"/>
    </source>
</evidence>
<dbReference type="InterPro" id="IPR050098">
    <property type="entry name" value="TFPI/VKTCI-like"/>
</dbReference>
<dbReference type="SMART" id="SM00131">
    <property type="entry name" value="KU"/>
    <property type="match status" value="2"/>
</dbReference>
<dbReference type="CDD" id="cd00109">
    <property type="entry name" value="Kunitz-type"/>
    <property type="match status" value="1"/>
</dbReference>
<dbReference type="PROSITE" id="PS50279">
    <property type="entry name" value="BPTI_KUNITZ_2"/>
    <property type="match status" value="2"/>
</dbReference>
<evidence type="ECO:0000259" key="5">
    <source>
        <dbReference type="PROSITE" id="PS50279"/>
    </source>
</evidence>
<keyword evidence="3" id="KW-1015">Disulfide bond</keyword>
<dbReference type="Gene3D" id="4.10.410.10">
    <property type="entry name" value="Pancreatic trypsin inhibitor Kunitz domain"/>
    <property type="match status" value="2"/>
</dbReference>
<dbReference type="PROSITE" id="PS00280">
    <property type="entry name" value="BPTI_KUNITZ_1"/>
    <property type="match status" value="1"/>
</dbReference>
<evidence type="ECO:0000256" key="1">
    <source>
        <dbReference type="ARBA" id="ARBA00022690"/>
    </source>
</evidence>
<keyword evidence="2" id="KW-0722">Serine protease inhibitor</keyword>
<name>A0A023G6T3_AMBTT</name>
<proteinExistence type="evidence at transcript level"/>
<dbReference type="PANTHER" id="PTHR10083">
    <property type="entry name" value="KUNITZ-TYPE PROTEASE INHIBITOR-RELATED"/>
    <property type="match status" value="1"/>
</dbReference>
<keyword evidence="4" id="KW-0472">Membrane</keyword>
<dbReference type="GO" id="GO:0005615">
    <property type="term" value="C:extracellular space"/>
    <property type="evidence" value="ECO:0007669"/>
    <property type="project" value="TreeGrafter"/>
</dbReference>
<dbReference type="SUPFAM" id="SSF57362">
    <property type="entry name" value="BPTI-like"/>
    <property type="match status" value="2"/>
</dbReference>
<dbReference type="InterPro" id="IPR020901">
    <property type="entry name" value="Prtase_inh_Kunz-CS"/>
</dbReference>
<feature type="domain" description="BPTI/Kunitz inhibitor" evidence="5">
    <location>
        <begin position="37"/>
        <end position="89"/>
    </location>
</feature>
<dbReference type="AlphaFoldDB" id="A0A023G6T3"/>
<keyword evidence="4" id="KW-1133">Transmembrane helix</keyword>
<reference evidence="6" key="1">
    <citation type="submission" date="2014-03" db="EMBL/GenBank/DDBJ databases">
        <title>The sialotranscriptome of Amblyomma triste, Amblyomma parvum and Amblyomma cajennense ticks, uncovered by 454-based RNA-seq.</title>
        <authorList>
            <person name="Garcia G.R."/>
            <person name="Gardinassi L.G."/>
            <person name="Ribeiro J.M."/>
            <person name="Anatriello E."/>
            <person name="Ferreira B.R."/>
            <person name="Moreira H.N."/>
            <person name="Mafra C."/>
            <person name="Olegario M.M."/>
            <person name="Szabo P.J."/>
            <person name="Miranda-Santos I.K."/>
            <person name="Maruyama S.R."/>
        </authorList>
    </citation>
    <scope>NUCLEOTIDE SEQUENCE</scope>
    <source>
        <strain evidence="6">Mato Grasso do Sul</strain>
        <tissue evidence="6">Salivary glands</tissue>
    </source>
</reference>
<dbReference type="InterPro" id="IPR002223">
    <property type="entry name" value="Kunitz_BPTI"/>
</dbReference>
<dbReference type="PANTHER" id="PTHR10083:SF374">
    <property type="entry name" value="BPTI_KUNITZ INHIBITOR DOMAIN-CONTAINING PROTEIN"/>
    <property type="match status" value="1"/>
</dbReference>
<dbReference type="Pfam" id="PF00014">
    <property type="entry name" value="Kunitz_BPTI"/>
    <property type="match status" value="2"/>
</dbReference>
<dbReference type="GO" id="GO:0004867">
    <property type="term" value="F:serine-type endopeptidase inhibitor activity"/>
    <property type="evidence" value="ECO:0007669"/>
    <property type="project" value="UniProtKB-KW"/>
</dbReference>
<evidence type="ECO:0000313" key="6">
    <source>
        <dbReference type="EMBL" id="JAC28548.1"/>
    </source>
</evidence>
<keyword evidence="1" id="KW-0646">Protease inhibitor</keyword>
<protein>
    <recommendedName>
        <fullName evidence="5">BPTI/Kunitz inhibitor domain-containing protein</fullName>
    </recommendedName>
</protein>
<feature type="transmembrane region" description="Helical" evidence="4">
    <location>
        <begin position="12"/>
        <end position="34"/>
    </location>
</feature>
<feature type="domain" description="BPTI/Kunitz inhibitor" evidence="5">
    <location>
        <begin position="102"/>
        <end position="150"/>
    </location>
</feature>
<accession>A0A023G6T3</accession>
<evidence type="ECO:0000256" key="4">
    <source>
        <dbReference type="SAM" id="Phobius"/>
    </source>
</evidence>
<organism evidence="6">
    <name type="scientific">Amblyomma triste</name>
    <name type="common">Neotropical tick</name>
    <dbReference type="NCBI Taxonomy" id="251400"/>
    <lineage>
        <taxon>Eukaryota</taxon>
        <taxon>Metazoa</taxon>
        <taxon>Ecdysozoa</taxon>
        <taxon>Arthropoda</taxon>
        <taxon>Chelicerata</taxon>
        <taxon>Arachnida</taxon>
        <taxon>Acari</taxon>
        <taxon>Parasitiformes</taxon>
        <taxon>Ixodida</taxon>
        <taxon>Ixodoidea</taxon>
        <taxon>Ixodidae</taxon>
        <taxon>Amblyomminae</taxon>
        <taxon>Amblyomma</taxon>
    </lineage>
</organism>
<evidence type="ECO:0000256" key="2">
    <source>
        <dbReference type="ARBA" id="ARBA00022900"/>
    </source>
</evidence>